<dbReference type="InterPro" id="IPR043129">
    <property type="entry name" value="ATPase_NBD"/>
</dbReference>
<protein>
    <submittedName>
        <fullName evidence="3">Ppx/GppA family phosphatase</fullName>
    </submittedName>
</protein>
<dbReference type="Gene3D" id="3.30.420.150">
    <property type="entry name" value="Exopolyphosphatase. Domain 2"/>
    <property type="match status" value="1"/>
</dbReference>
<sequence>MADLEPSAPQDSDRQRQDTAPDQEVDRADARSANSAPERKANDSKGDRTAEAGSRDASSRVAQATDSALKPGVTSRAAPRQAYAAIDLGTNNCRLLIARPSGENFVVIDAFSRVVRLGEGLAQTGRLSDEAMARAMAALRVCADKLRRRNVHLARSVATEACRRAENGEMFIDQVREQTGIVLDVISAQEEARLAVLGCHILLEQGEGPAMIFDIGGGSTELVLIETGEVVPRILDWQSVPWGVVSLTESFPANEPESDADRLQRYRKMRLAVSTSFRDFAERLEPFRNAPGLPSPRLLGTSGTVTTLASLHLGLPQYDRRAVDGLIVEASAMRDISAQLSTLSAEKRQELPCIGRDRAELVVAGCAILETILDLWPAARLGVADRGIREGILRSLMAGARLSEQNRALARQVRAL</sequence>
<dbReference type="PANTHER" id="PTHR30005">
    <property type="entry name" value="EXOPOLYPHOSPHATASE"/>
    <property type="match status" value="1"/>
</dbReference>
<evidence type="ECO:0000256" key="1">
    <source>
        <dbReference type="SAM" id="MobiDB-lite"/>
    </source>
</evidence>
<proteinExistence type="predicted"/>
<dbReference type="EMBL" id="RXOL01000002">
    <property type="protein sequence ID" value="RVQ67672.1"/>
    <property type="molecule type" value="Genomic_DNA"/>
</dbReference>
<dbReference type="InterPro" id="IPR003695">
    <property type="entry name" value="Ppx_GppA_N"/>
</dbReference>
<feature type="compositionally biased region" description="Basic and acidic residues" evidence="1">
    <location>
        <begin position="11"/>
        <end position="30"/>
    </location>
</feature>
<gene>
    <name evidence="3" type="ORF">EKN06_06955</name>
</gene>
<dbReference type="SUPFAM" id="SSF53067">
    <property type="entry name" value="Actin-like ATPase domain"/>
    <property type="match status" value="2"/>
</dbReference>
<evidence type="ECO:0000313" key="4">
    <source>
        <dbReference type="Proteomes" id="UP000283003"/>
    </source>
</evidence>
<dbReference type="Proteomes" id="UP000283003">
    <property type="component" value="Unassembled WGS sequence"/>
</dbReference>
<dbReference type="CDD" id="cd24054">
    <property type="entry name" value="ASKHA_NBD_AaPPX-GppA_MtPPX2-like"/>
    <property type="match status" value="1"/>
</dbReference>
<organism evidence="3 4">
    <name type="scientific">Croceicoccus ponticola</name>
    <dbReference type="NCBI Taxonomy" id="2217664"/>
    <lineage>
        <taxon>Bacteria</taxon>
        <taxon>Pseudomonadati</taxon>
        <taxon>Pseudomonadota</taxon>
        <taxon>Alphaproteobacteria</taxon>
        <taxon>Sphingomonadales</taxon>
        <taxon>Erythrobacteraceae</taxon>
        <taxon>Croceicoccus</taxon>
    </lineage>
</organism>
<feature type="compositionally biased region" description="Basic and acidic residues" evidence="1">
    <location>
        <begin position="37"/>
        <end position="58"/>
    </location>
</feature>
<keyword evidence="4" id="KW-1185">Reference proteome</keyword>
<evidence type="ECO:0000259" key="2">
    <source>
        <dbReference type="Pfam" id="PF02541"/>
    </source>
</evidence>
<dbReference type="OrthoDB" id="9793035at2"/>
<dbReference type="InterPro" id="IPR050273">
    <property type="entry name" value="GppA/Ppx_hydrolase"/>
</dbReference>
<dbReference type="GO" id="GO:0016462">
    <property type="term" value="F:pyrophosphatase activity"/>
    <property type="evidence" value="ECO:0007669"/>
    <property type="project" value="TreeGrafter"/>
</dbReference>
<dbReference type="Gene3D" id="3.30.420.40">
    <property type="match status" value="1"/>
</dbReference>
<feature type="domain" description="Ppx/GppA phosphatase N-terminal" evidence="2">
    <location>
        <begin position="99"/>
        <end position="397"/>
    </location>
</feature>
<evidence type="ECO:0000313" key="3">
    <source>
        <dbReference type="EMBL" id="RVQ67672.1"/>
    </source>
</evidence>
<reference evidence="3 4" key="1">
    <citation type="submission" date="2018-12" db="EMBL/GenBank/DDBJ databases">
        <title>Croceicoccus ponticola sp. nov., a lipolytic bacterium isolated from seawater.</title>
        <authorList>
            <person name="Yoon J.-H."/>
        </authorList>
    </citation>
    <scope>NUCLEOTIDE SEQUENCE [LARGE SCALE GENOMIC DNA]</scope>
    <source>
        <strain evidence="3 4">GM-16</strain>
    </source>
</reference>
<comment type="caution">
    <text evidence="3">The sequence shown here is derived from an EMBL/GenBank/DDBJ whole genome shotgun (WGS) entry which is preliminary data.</text>
</comment>
<accession>A0A437GYC0</accession>
<name>A0A437GYC0_9SPHN</name>
<dbReference type="Pfam" id="PF02541">
    <property type="entry name" value="Ppx-GppA"/>
    <property type="match status" value="1"/>
</dbReference>
<feature type="region of interest" description="Disordered" evidence="1">
    <location>
        <begin position="1"/>
        <end position="76"/>
    </location>
</feature>
<dbReference type="RefSeq" id="WP_127612181.1">
    <property type="nucleotide sequence ID" value="NZ_RXOL01000002.1"/>
</dbReference>
<dbReference type="PANTHER" id="PTHR30005:SF0">
    <property type="entry name" value="RETROGRADE REGULATION PROTEIN 2"/>
    <property type="match status" value="1"/>
</dbReference>
<dbReference type="AlphaFoldDB" id="A0A437GYC0"/>